<dbReference type="OMA" id="VECRMLC"/>
<comment type="caution">
    <text evidence="1">The sequence shown here is derived from an EMBL/GenBank/DDBJ whole genome shotgun (WGS) entry which is preliminary data.</text>
</comment>
<evidence type="ECO:0000313" key="2">
    <source>
        <dbReference type="Proteomes" id="UP000037923"/>
    </source>
</evidence>
<protein>
    <submittedName>
        <fullName evidence="1">Uncharacterized protein</fullName>
    </submittedName>
</protein>
<dbReference type="RefSeq" id="XP_015660242.1">
    <property type="nucleotide sequence ID" value="XM_015801622.1"/>
</dbReference>
<sequence length="276" mass="31281">MSEVVYTSGNPVGVVPFLTALTDYQKKGVGVDMMLKALLNVSRLCMLYSTNLGDKRKFFKLADTIVECRMLCNFGRPVMTFHQAMSVLGKRSYMEFWHCLFTCLAFFLRVPEQLSGDMNFLQKVVFRRWSREKLSFCYRFFKSWSLTCGLLAELTRRSALKRAVRSAVTPEENVHTKLELQVSNALIIRTLCDMYVYFKWIPGYEPIKAVEYSCGLASGLIGVLLVWKDTRYVLPPMAKDVQPCERCGHKHALQRAVCVLDSEGGGSEGGASADEE</sequence>
<keyword evidence="2" id="KW-1185">Reference proteome</keyword>
<gene>
    <name evidence="1" type="ORF">ABB37_04073</name>
</gene>
<dbReference type="OrthoDB" id="270034at2759"/>
<dbReference type="Proteomes" id="UP000037923">
    <property type="component" value="Unassembled WGS sequence"/>
</dbReference>
<name>A0A0M9G416_LEPPY</name>
<reference evidence="1 2" key="1">
    <citation type="submission" date="2015-07" db="EMBL/GenBank/DDBJ databases">
        <title>High-quality genome of monoxenous trypanosomatid Leptomonas pyrrhocoris.</title>
        <authorList>
            <person name="Flegontov P."/>
            <person name="Butenko A."/>
            <person name="Firsov S."/>
            <person name="Vlcek C."/>
            <person name="Logacheva M.D."/>
            <person name="Field M."/>
            <person name="Filatov D."/>
            <person name="Flegontova O."/>
            <person name="Gerasimov E."/>
            <person name="Jackson A.P."/>
            <person name="Kelly S."/>
            <person name="Opperdoes F."/>
            <person name="O'Reilly A."/>
            <person name="Votypka J."/>
            <person name="Yurchenko V."/>
            <person name="Lukes J."/>
        </authorList>
    </citation>
    <scope>NUCLEOTIDE SEQUENCE [LARGE SCALE GENOMIC DNA]</scope>
    <source>
        <strain evidence="1">H10</strain>
    </source>
</reference>
<dbReference type="GeneID" id="26904364"/>
<proteinExistence type="predicted"/>
<accession>A0A0M9G416</accession>
<dbReference type="EMBL" id="LGTL01000006">
    <property type="protein sequence ID" value="KPA81803.1"/>
    <property type="molecule type" value="Genomic_DNA"/>
</dbReference>
<dbReference type="AlphaFoldDB" id="A0A0M9G416"/>
<evidence type="ECO:0000313" key="1">
    <source>
        <dbReference type="EMBL" id="KPA81803.1"/>
    </source>
</evidence>
<organism evidence="1 2">
    <name type="scientific">Leptomonas pyrrhocoris</name>
    <name type="common">Firebug parasite</name>
    <dbReference type="NCBI Taxonomy" id="157538"/>
    <lineage>
        <taxon>Eukaryota</taxon>
        <taxon>Discoba</taxon>
        <taxon>Euglenozoa</taxon>
        <taxon>Kinetoplastea</taxon>
        <taxon>Metakinetoplastina</taxon>
        <taxon>Trypanosomatida</taxon>
        <taxon>Trypanosomatidae</taxon>
        <taxon>Leishmaniinae</taxon>
        <taxon>Leptomonas</taxon>
    </lineage>
</organism>
<dbReference type="VEuPathDB" id="TriTrypDB:LpyrH10_06_4430"/>